<evidence type="ECO:0000256" key="3">
    <source>
        <dbReference type="ARBA" id="ARBA00022806"/>
    </source>
</evidence>
<dbReference type="FunFam" id="3.40.50.300:FF:000326">
    <property type="entry name" value="P-loop containing nucleoside triphosphate hydrolase"/>
    <property type="match status" value="1"/>
</dbReference>
<dbReference type="InterPro" id="IPR027417">
    <property type="entry name" value="P-loop_NTPase"/>
</dbReference>
<dbReference type="InterPro" id="IPR014016">
    <property type="entry name" value="UvrD-like_ATP-bd"/>
</dbReference>
<dbReference type="GO" id="GO:0016787">
    <property type="term" value="F:hydrolase activity"/>
    <property type="evidence" value="ECO:0007669"/>
    <property type="project" value="UniProtKB-UniRule"/>
</dbReference>
<name>A0ABC8R9U7_9AQUA</name>
<gene>
    <name evidence="7" type="ORF">ILEXP_LOCUS9386</name>
</gene>
<dbReference type="InterPro" id="IPR014017">
    <property type="entry name" value="DNA_helicase_UvrD-like_C"/>
</dbReference>
<evidence type="ECO:0000256" key="1">
    <source>
        <dbReference type="ARBA" id="ARBA00022741"/>
    </source>
</evidence>
<evidence type="ECO:0000313" key="7">
    <source>
        <dbReference type="EMBL" id="CAK9141766.1"/>
    </source>
</evidence>
<feature type="binding site" evidence="5">
    <location>
        <begin position="863"/>
        <end position="870"/>
    </location>
    <ligand>
        <name>ATP</name>
        <dbReference type="ChEBI" id="CHEBI:30616"/>
    </ligand>
</feature>
<reference evidence="7 8" key="1">
    <citation type="submission" date="2024-02" db="EMBL/GenBank/DDBJ databases">
        <authorList>
            <person name="Vignale AGUSTIN F."/>
            <person name="Sosa J E."/>
            <person name="Modenutti C."/>
        </authorList>
    </citation>
    <scope>NUCLEOTIDE SEQUENCE [LARGE SCALE GENOMIC DNA]</scope>
</reference>
<dbReference type="Pfam" id="PF13086">
    <property type="entry name" value="AAA_11"/>
    <property type="match status" value="1"/>
</dbReference>
<evidence type="ECO:0000256" key="4">
    <source>
        <dbReference type="ARBA" id="ARBA00022840"/>
    </source>
</evidence>
<keyword evidence="2 5" id="KW-0378">Hydrolase</keyword>
<dbReference type="InterPro" id="IPR047187">
    <property type="entry name" value="SF1_C_Upf1"/>
</dbReference>
<dbReference type="InterPro" id="IPR039904">
    <property type="entry name" value="TRANK1"/>
</dbReference>
<keyword evidence="3 5" id="KW-0347">Helicase</keyword>
<dbReference type="Gene3D" id="3.40.50.300">
    <property type="entry name" value="P-loop containing nucleotide triphosphate hydrolases"/>
    <property type="match status" value="4"/>
</dbReference>
<dbReference type="InterPro" id="IPR041677">
    <property type="entry name" value="DNA2/NAM7_AAA_11"/>
</dbReference>
<evidence type="ECO:0000256" key="5">
    <source>
        <dbReference type="PROSITE-ProRule" id="PRU00560"/>
    </source>
</evidence>
<dbReference type="GO" id="GO:0005694">
    <property type="term" value="C:chromosome"/>
    <property type="evidence" value="ECO:0007669"/>
    <property type="project" value="UniProtKB-ARBA"/>
</dbReference>
<keyword evidence="8" id="KW-1185">Reference proteome</keyword>
<evidence type="ECO:0000313" key="8">
    <source>
        <dbReference type="Proteomes" id="UP001642360"/>
    </source>
</evidence>
<keyword evidence="1 5" id="KW-0547">Nucleotide-binding</keyword>
<dbReference type="SUPFAM" id="SSF52540">
    <property type="entry name" value="P-loop containing nucleoside triphosphate hydrolases"/>
    <property type="match status" value="2"/>
</dbReference>
<evidence type="ECO:0000256" key="2">
    <source>
        <dbReference type="ARBA" id="ARBA00022801"/>
    </source>
</evidence>
<dbReference type="PANTHER" id="PTHR21529:SF4">
    <property type="entry name" value="TPR AND ANKYRIN REPEAT-CONTAINING PROTEIN 1"/>
    <property type="match status" value="1"/>
</dbReference>
<dbReference type="PANTHER" id="PTHR21529">
    <property type="entry name" value="MAMMARY TURMOR VIRUS RECEPTOR HOMOLOG 1, 2 MTVR1, 2"/>
    <property type="match status" value="1"/>
</dbReference>
<sequence length="1544" mass="175620">MKLAERVGTNMSKLNESQTEAILACLCGLKCDHKPSVELIWGPPGTGKTKILSVMLVTLLKMNYRTLICAPTNVAIKEVASRVVKLVRDSLEAESEKGDLFCSLGDVLLLGNKDRLKVDSDIEEIYLDYRVKRLTECISPCTGWRHWLSSMIDFLEDCVSQYHIFVENESIRAKENRHEDEATKVEDKSFLEFARDRFKSIASSLRKCICIFFIHLPRRFIQEHNFQYMVDLNQLLDSLETLLFQEKVVSDELEGLFLHKKAVEDSCESFVDTAPLPRMRSLCLFVLKTLRQSLEELGLPSVMNEDSVTAFCFQMASLVFCTASTSYKLHSVDMKPLSLLVIDEAAQLKECESIIPLQLPGVSHAILLGDECQLPATVTSKVSDEAGFGRSLFERLSSLGHSKHLLNMQYRMHPSISIFPNSNFYFNQILDAPRVKSKHYERQYLPAPMFGPYSFINVVGGKEELDDVGHSQRNMVEVAIAMKIVQSLYKAWNASKTKLSIGVVSPYAAQVVTIQDKLGRKYENLDGFAVKVKSIDGFQGGEEDIIIISTVRSNKGGSIGFMSSPQRTNVALTRARHCLWILGDERTLTKSESVWEALVRDAKDRQCFFNADEDDNIAKTIFDVKKELDQLDDLLNADSMLFSSARWKVLFSDNFRKSFKKLKSSRLKKSVMNLLCKLSSGWRPKRNVDSVCGSSSQIMKQFKVEGLYVVCTIDIVKDSKYVQVLKVWDILPLDEIPKLVRRLESIFAMYTDEFISRCKEKSTEGNVEAPMSWVTSYDIVRFKDLSKSELGTDSSAGAIDGRSYVENSKVSESLLLMKFYSLSSGVVNHLLSDLDGQELDLPFEVTDEELEIIQFCRSSFIIGRSGTGKTTVLTMKLFQKEQQHYIASEGFHAGENSAATHLSQTKQVSECIRETNLRQLFVTVSPKLCHAVKQHVNQLTSFARGGSYSSEISLIDIDDMSQFKDIPDSLVDIPAKKYPLVITFHKFIMMLDGTLGNSYFDRFHDLWDSCCDKSRSSRSIALQTFIRTKEVNYNRFCSLYWPHFNTQLTKELDPSQVFTQIISHIKGGVRAGEALDHKLSRGDYVSLSEGRVSTLNEQKRDKIYDIFQDYEKMKTEYGDFDLADLVIDLHHRLKDEKLEGDKMDFVYIDEVQDLTIKQIALFKYICRNIEEGFVFSGDTAQTIARGIDFRFEDIRSLFYNDFILQSESDGSARRKEKGLVSEIFNLRQNFRTHAGVLKLAQSVIDLLCHFFQNSIDILKPETSLIYGEAPVLLEPGNEENAIVTIFGNCGNADGKIVGFGAEQVILVRDDSARVEISAYIGKQALVLTILECKGLEFQDVLLYNFFGSSPLRNQWRVLYEFMKKQNLLDSTISKSFPNFSNAKHNILCSELKQLYVAITRTRQRLWICENTEELSKPMFDYWKKRCLVQVRKLDDSLAQAMQVASSPEEWKARGIKLYWENNYEMATMCFERAGDTMWEKRAKAAGLKAAADRMRVSNPEMFRTVLREAAEIFDSIGRAESAAECFCDLGEYERAGMISFPLNM</sequence>
<dbReference type="PROSITE" id="PS51198">
    <property type="entry name" value="UVRD_HELICASE_ATP_BIND"/>
    <property type="match status" value="1"/>
</dbReference>
<evidence type="ECO:0000259" key="6">
    <source>
        <dbReference type="PROSITE" id="PS51198"/>
    </source>
</evidence>
<dbReference type="InterPro" id="IPR041679">
    <property type="entry name" value="DNA2/NAM7-like_C"/>
</dbReference>
<dbReference type="GO" id="GO:0004386">
    <property type="term" value="F:helicase activity"/>
    <property type="evidence" value="ECO:0007669"/>
    <property type="project" value="UniProtKB-UniRule"/>
</dbReference>
<dbReference type="Pfam" id="PF13087">
    <property type="entry name" value="AAA_12"/>
    <property type="match status" value="1"/>
</dbReference>
<feature type="domain" description="UvrD-like helicase ATP-binding" evidence="6">
    <location>
        <begin position="842"/>
        <end position="1233"/>
    </location>
</feature>
<proteinExistence type="predicted"/>
<accession>A0ABC8R9U7</accession>
<protein>
    <recommendedName>
        <fullName evidence="6">UvrD-like helicase ATP-binding domain-containing protein</fullName>
    </recommendedName>
</protein>
<dbReference type="Proteomes" id="UP001642360">
    <property type="component" value="Unassembled WGS sequence"/>
</dbReference>
<comment type="caution">
    <text evidence="7">The sequence shown here is derived from an EMBL/GenBank/DDBJ whole genome shotgun (WGS) entry which is preliminary data.</text>
</comment>
<organism evidence="7 8">
    <name type="scientific">Ilex paraguariensis</name>
    <name type="common">yerba mate</name>
    <dbReference type="NCBI Taxonomy" id="185542"/>
    <lineage>
        <taxon>Eukaryota</taxon>
        <taxon>Viridiplantae</taxon>
        <taxon>Streptophyta</taxon>
        <taxon>Embryophyta</taxon>
        <taxon>Tracheophyta</taxon>
        <taxon>Spermatophyta</taxon>
        <taxon>Magnoliopsida</taxon>
        <taxon>eudicotyledons</taxon>
        <taxon>Gunneridae</taxon>
        <taxon>Pentapetalae</taxon>
        <taxon>asterids</taxon>
        <taxon>campanulids</taxon>
        <taxon>Aquifoliales</taxon>
        <taxon>Aquifoliaceae</taxon>
        <taxon>Ilex</taxon>
    </lineage>
</organism>
<keyword evidence="4 5" id="KW-0067">ATP-binding</keyword>
<dbReference type="EMBL" id="CAUOFW020001170">
    <property type="protein sequence ID" value="CAK9141766.1"/>
    <property type="molecule type" value="Genomic_DNA"/>
</dbReference>
<dbReference type="GO" id="GO:0005524">
    <property type="term" value="F:ATP binding"/>
    <property type="evidence" value="ECO:0007669"/>
    <property type="project" value="UniProtKB-UniRule"/>
</dbReference>
<dbReference type="Pfam" id="PF00580">
    <property type="entry name" value="UvrD-helicase"/>
    <property type="match status" value="1"/>
</dbReference>
<dbReference type="Pfam" id="PF13361">
    <property type="entry name" value="UvrD_C"/>
    <property type="match status" value="1"/>
</dbReference>
<dbReference type="CDD" id="cd18808">
    <property type="entry name" value="SF1_C_Upf1"/>
    <property type="match status" value="1"/>
</dbReference>